<dbReference type="GO" id="GO:0005634">
    <property type="term" value="C:nucleus"/>
    <property type="evidence" value="ECO:0000318"/>
    <property type="project" value="GO_Central"/>
</dbReference>
<organism evidence="8">
    <name type="scientific">Brachypodium distachyon</name>
    <name type="common">Purple false brome</name>
    <name type="synonym">Trachynia distachya</name>
    <dbReference type="NCBI Taxonomy" id="15368"/>
    <lineage>
        <taxon>Eukaryota</taxon>
        <taxon>Viridiplantae</taxon>
        <taxon>Streptophyta</taxon>
        <taxon>Embryophyta</taxon>
        <taxon>Tracheophyta</taxon>
        <taxon>Spermatophyta</taxon>
        <taxon>Magnoliopsida</taxon>
        <taxon>Liliopsida</taxon>
        <taxon>Poales</taxon>
        <taxon>Poaceae</taxon>
        <taxon>BOP clade</taxon>
        <taxon>Pooideae</taxon>
        <taxon>Stipodae</taxon>
        <taxon>Brachypodieae</taxon>
        <taxon>Brachypodium</taxon>
    </lineage>
</organism>
<dbReference type="KEGG" id="bdi:100828261"/>
<evidence type="ECO:0000256" key="2">
    <source>
        <dbReference type="ARBA" id="ARBA00022819"/>
    </source>
</evidence>
<protein>
    <recommendedName>
        <fullName evidence="6">Protein TIFY</fullName>
    </recommendedName>
    <alternativeName>
        <fullName evidence="6">Jasmonate ZIM domain-containing protein</fullName>
    </alternativeName>
</protein>
<dbReference type="OMA" id="SEMPMAR"/>
<evidence type="ECO:0000313" key="9">
    <source>
        <dbReference type="EnsemblPlants" id="KQK23310"/>
    </source>
</evidence>
<evidence type="ECO:0000313" key="10">
    <source>
        <dbReference type="Proteomes" id="UP000008810"/>
    </source>
</evidence>
<evidence type="ECO:0000313" key="8">
    <source>
        <dbReference type="EMBL" id="KQK23310.1"/>
    </source>
</evidence>
<dbReference type="GO" id="GO:2000022">
    <property type="term" value="P:regulation of jasmonic acid mediated signaling pathway"/>
    <property type="evidence" value="ECO:0000318"/>
    <property type="project" value="GO_Central"/>
</dbReference>
<keyword evidence="4" id="KW-0805">Transcription regulation</keyword>
<keyword evidence="10" id="KW-1185">Reference proteome</keyword>
<comment type="subcellular location">
    <subcellularLocation>
        <location evidence="6">Nucleus</location>
    </subcellularLocation>
</comment>
<dbReference type="InterPro" id="IPR010399">
    <property type="entry name" value="Tify_dom"/>
</dbReference>
<feature type="domain" description="Tify" evidence="7">
    <location>
        <begin position="81"/>
        <end position="116"/>
    </location>
</feature>
<evidence type="ECO:0000256" key="4">
    <source>
        <dbReference type="ARBA" id="ARBA00023015"/>
    </source>
</evidence>
<evidence type="ECO:0000256" key="3">
    <source>
        <dbReference type="ARBA" id="ARBA00022843"/>
    </source>
</evidence>
<dbReference type="GO" id="GO:0009611">
    <property type="term" value="P:response to wounding"/>
    <property type="evidence" value="ECO:0000318"/>
    <property type="project" value="GO_Central"/>
</dbReference>
<reference evidence="8 9" key="1">
    <citation type="journal article" date="2010" name="Nature">
        <title>Genome sequencing and analysis of the model grass Brachypodium distachyon.</title>
        <authorList>
            <consortium name="International Brachypodium Initiative"/>
        </authorList>
    </citation>
    <scope>NUCLEOTIDE SEQUENCE [LARGE SCALE GENOMIC DNA]</scope>
    <source>
        <strain evidence="8 9">Bd21</strain>
    </source>
</reference>
<dbReference type="eggNOG" id="ENOG502RIU4">
    <property type="taxonomic scope" value="Eukaryota"/>
</dbReference>
<dbReference type="HOGENOM" id="CLU_051749_3_0_1"/>
<dbReference type="PANTHER" id="PTHR33077:SF117">
    <property type="entry name" value="PROTEIN TIFY 11C"/>
    <property type="match status" value="1"/>
</dbReference>
<dbReference type="GO" id="GO:0031347">
    <property type="term" value="P:regulation of defense response"/>
    <property type="evidence" value="ECO:0000318"/>
    <property type="project" value="GO_Central"/>
</dbReference>
<comment type="similarity">
    <text evidence="1 6">Belongs to the TIFY/JAZ family.</text>
</comment>
<keyword evidence="6" id="KW-0539">Nucleus</keyword>
<comment type="function">
    <text evidence="6">Repressor of jasmonate responses.</text>
</comment>
<dbReference type="InterPro" id="IPR018467">
    <property type="entry name" value="CCT_CS"/>
</dbReference>
<dbReference type="Gramene" id="KQK23310">
    <property type="protein sequence ID" value="KQK23310"/>
    <property type="gene ID" value="BRADI_1g72600v3"/>
</dbReference>
<dbReference type="OrthoDB" id="1937734at2759"/>
<reference evidence="9" key="3">
    <citation type="submission" date="2018-08" db="UniProtKB">
        <authorList>
            <consortium name="EnsemblPlants"/>
        </authorList>
    </citation>
    <scope>IDENTIFICATION</scope>
    <source>
        <strain evidence="9">cv. Bd21</strain>
    </source>
</reference>
<dbReference type="AlphaFoldDB" id="I1H906"/>
<dbReference type="STRING" id="15368.I1H906"/>
<comment type="domain">
    <text evidence="6">The jas domain is required for interaction with COI1.</text>
</comment>
<dbReference type="Pfam" id="PF06200">
    <property type="entry name" value="tify"/>
    <property type="match status" value="1"/>
</dbReference>
<dbReference type="EnsemblPlants" id="KQK23310">
    <property type="protein sequence ID" value="KQK23310"/>
    <property type="gene ID" value="BRADI_1g72600v3"/>
</dbReference>
<sequence>MGAEQQAASAKAGGSRFAATCGLLRQFMKEQGAAAAASPAVTIDFMPAAADGFGAAPQERRTMELFPQQAGTLKDSQDLRMWPEKAQLTIFYGGRTMVFDDFPAEKAKELLQLAGSFEASDAGSEPVNYHNSQAEPFLSEMPMARKASLQRFLEKRKSRLAAADPYYPGPYFAPKENGIGGKPVEAADHGAPWLAVSSPVLHLN</sequence>
<dbReference type="Proteomes" id="UP000008810">
    <property type="component" value="Chromosome 1"/>
</dbReference>
<reference evidence="8" key="2">
    <citation type="submission" date="2017-06" db="EMBL/GenBank/DDBJ databases">
        <title>WGS assembly of Brachypodium distachyon.</title>
        <authorList>
            <consortium name="The International Brachypodium Initiative"/>
            <person name="Lucas S."/>
            <person name="Harmon-Smith M."/>
            <person name="Lail K."/>
            <person name="Tice H."/>
            <person name="Grimwood J."/>
            <person name="Bruce D."/>
            <person name="Barry K."/>
            <person name="Shu S."/>
            <person name="Lindquist E."/>
            <person name="Wang M."/>
            <person name="Pitluck S."/>
            <person name="Vogel J.P."/>
            <person name="Garvin D.F."/>
            <person name="Mockler T.C."/>
            <person name="Schmutz J."/>
            <person name="Rokhsar D."/>
            <person name="Bevan M.W."/>
        </authorList>
    </citation>
    <scope>NUCLEOTIDE SEQUENCE</scope>
    <source>
        <strain evidence="8">Bd21</strain>
    </source>
</reference>
<dbReference type="SMART" id="SM00979">
    <property type="entry name" value="TIFY"/>
    <property type="match status" value="1"/>
</dbReference>
<accession>I1H906</accession>
<evidence type="ECO:0000256" key="5">
    <source>
        <dbReference type="ARBA" id="ARBA00023163"/>
    </source>
</evidence>
<proteinExistence type="inferred from homology"/>
<evidence type="ECO:0000256" key="1">
    <source>
        <dbReference type="ARBA" id="ARBA00008614"/>
    </source>
</evidence>
<keyword evidence="5" id="KW-0804">Transcription</keyword>
<dbReference type="PANTHER" id="PTHR33077">
    <property type="entry name" value="PROTEIN TIFY 4A-RELATED-RELATED"/>
    <property type="match status" value="1"/>
</dbReference>
<dbReference type="FunCoup" id="I1H906">
    <property type="interactions" value="2"/>
</dbReference>
<name>I1H906_BRADI</name>
<dbReference type="InterPro" id="IPR040390">
    <property type="entry name" value="TIFY/JAZ"/>
</dbReference>
<evidence type="ECO:0000259" key="7">
    <source>
        <dbReference type="PROSITE" id="PS51320"/>
    </source>
</evidence>
<evidence type="ECO:0000256" key="6">
    <source>
        <dbReference type="RuleBase" id="RU369065"/>
    </source>
</evidence>
<dbReference type="GeneID" id="100828261"/>
<dbReference type="EMBL" id="CM000880">
    <property type="protein sequence ID" value="KQK23310.1"/>
    <property type="molecule type" value="Genomic_DNA"/>
</dbReference>
<gene>
    <name evidence="9" type="primary">LOC100828261</name>
    <name evidence="8" type="ORF">BRADI_1g72600v3</name>
</gene>
<dbReference type="PROSITE" id="PS51320">
    <property type="entry name" value="TIFY"/>
    <property type="match status" value="1"/>
</dbReference>
<keyword evidence="2 6" id="KW-1184">Jasmonic acid signaling pathway</keyword>
<dbReference type="RefSeq" id="XP_003561990.1">
    <property type="nucleotide sequence ID" value="XM_003561942.4"/>
</dbReference>
<keyword evidence="3" id="KW-0832">Ubl conjugation</keyword>
<dbReference type="Pfam" id="PF09425">
    <property type="entry name" value="Jas_motif"/>
    <property type="match status" value="1"/>
</dbReference>